<keyword evidence="5" id="KW-1185">Reference proteome</keyword>
<dbReference type="InterPro" id="IPR008183">
    <property type="entry name" value="Aldose_1/G6P_1-epimerase"/>
</dbReference>
<comment type="caution">
    <text evidence="4">The sequence shown here is derived from an EMBL/GenBank/DDBJ whole genome shotgun (WGS) entry which is preliminary data.</text>
</comment>
<dbReference type="Proteomes" id="UP000294689">
    <property type="component" value="Unassembled WGS sequence"/>
</dbReference>
<accession>A0A4R7PZJ1</accession>
<organism evidence="4 5">
    <name type="scientific">Gelidibacter sediminis</name>
    <dbReference type="NCBI Taxonomy" id="1608710"/>
    <lineage>
        <taxon>Bacteria</taxon>
        <taxon>Pseudomonadati</taxon>
        <taxon>Bacteroidota</taxon>
        <taxon>Flavobacteriia</taxon>
        <taxon>Flavobacteriales</taxon>
        <taxon>Flavobacteriaceae</taxon>
        <taxon>Gelidibacter</taxon>
    </lineage>
</organism>
<evidence type="ECO:0000313" key="5">
    <source>
        <dbReference type="Proteomes" id="UP000294689"/>
    </source>
</evidence>
<dbReference type="Pfam" id="PF01263">
    <property type="entry name" value="Aldose_epim"/>
    <property type="match status" value="1"/>
</dbReference>
<dbReference type="OrthoDB" id="9795355at2"/>
<proteinExistence type="predicted"/>
<evidence type="ECO:0000256" key="2">
    <source>
        <dbReference type="ARBA" id="ARBA00011245"/>
    </source>
</evidence>
<sequence>MFSLKNALLELAIHPTGAELQKISAVKNNMEFMWDGNPEFWTGHAPNLFPIVGALKENTFFYDNKSYTLPKHGFVRHNTSFLVEEKSDQQLTLKLVSSEETLKNYPFQFEYLVSYELLDNRIKITYTVKNKDEKIMYFSVGGHPAFKCPLNSDEVYSDYTLEFNQPENSVTHLINMENGLLNLDSKPIFSTPQTLNLHEHLFDKDALVFKDLKSDKITLTSKKYGEILNVSFPDFPFMGIWAKPKANFVCIEPWQGVADSENSTQLLKDKEGIIALDKSKIYSASYTIEIHKTHLA</sequence>
<evidence type="ECO:0000313" key="4">
    <source>
        <dbReference type="EMBL" id="TDU39862.1"/>
    </source>
</evidence>
<dbReference type="GO" id="GO:0030246">
    <property type="term" value="F:carbohydrate binding"/>
    <property type="evidence" value="ECO:0007669"/>
    <property type="project" value="InterPro"/>
</dbReference>
<dbReference type="InterPro" id="IPR011013">
    <property type="entry name" value="Gal_mutarotase_sf_dom"/>
</dbReference>
<dbReference type="InterPro" id="IPR014718">
    <property type="entry name" value="GH-type_carb-bd"/>
</dbReference>
<gene>
    <name evidence="4" type="ORF">BXY82_1896</name>
</gene>
<comment type="subunit">
    <text evidence="2">Monomer.</text>
</comment>
<dbReference type="SUPFAM" id="SSF74650">
    <property type="entry name" value="Galactose mutarotase-like"/>
    <property type="match status" value="1"/>
</dbReference>
<protein>
    <submittedName>
        <fullName evidence="4">Galactose mutarotase-like enzyme</fullName>
    </submittedName>
</protein>
<dbReference type="Gene3D" id="2.70.98.10">
    <property type="match status" value="1"/>
</dbReference>
<dbReference type="InterPro" id="IPR037481">
    <property type="entry name" value="LacX"/>
</dbReference>
<dbReference type="EMBL" id="SOBW01000008">
    <property type="protein sequence ID" value="TDU39862.1"/>
    <property type="molecule type" value="Genomic_DNA"/>
</dbReference>
<dbReference type="CDD" id="cd09024">
    <property type="entry name" value="Aldose_epim_lacX"/>
    <property type="match status" value="1"/>
</dbReference>
<evidence type="ECO:0000256" key="3">
    <source>
        <dbReference type="ARBA" id="ARBA00022837"/>
    </source>
</evidence>
<dbReference type="RefSeq" id="WP_133757914.1">
    <property type="nucleotide sequence ID" value="NZ_SOBW01000008.1"/>
</dbReference>
<dbReference type="GO" id="GO:0016853">
    <property type="term" value="F:isomerase activity"/>
    <property type="evidence" value="ECO:0007669"/>
    <property type="project" value="InterPro"/>
</dbReference>
<comment type="cofactor">
    <cofactor evidence="1">
        <name>Ca(2+)</name>
        <dbReference type="ChEBI" id="CHEBI:29108"/>
    </cofactor>
</comment>
<dbReference type="AlphaFoldDB" id="A0A4R7PZJ1"/>
<evidence type="ECO:0000256" key="1">
    <source>
        <dbReference type="ARBA" id="ARBA00001913"/>
    </source>
</evidence>
<keyword evidence="3" id="KW-0106">Calcium</keyword>
<dbReference type="GO" id="GO:0005975">
    <property type="term" value="P:carbohydrate metabolic process"/>
    <property type="evidence" value="ECO:0007669"/>
    <property type="project" value="InterPro"/>
</dbReference>
<reference evidence="4 5" key="1">
    <citation type="submission" date="2019-03" db="EMBL/GenBank/DDBJ databases">
        <title>Genomic Encyclopedia of Archaeal and Bacterial Type Strains, Phase II (KMG-II): from individual species to whole genera.</title>
        <authorList>
            <person name="Goeker M."/>
        </authorList>
    </citation>
    <scope>NUCLEOTIDE SEQUENCE [LARGE SCALE GENOMIC DNA]</scope>
    <source>
        <strain evidence="4 5">DSM 28135</strain>
    </source>
</reference>
<name>A0A4R7PZJ1_9FLAO</name>